<evidence type="ECO:0000313" key="2">
    <source>
        <dbReference type="Proteomes" id="UP000018144"/>
    </source>
</evidence>
<keyword evidence="2" id="KW-1185">Reference proteome</keyword>
<organism evidence="1 2">
    <name type="scientific">Pyronema omphalodes (strain CBS 100304)</name>
    <name type="common">Pyronema confluens</name>
    <dbReference type="NCBI Taxonomy" id="1076935"/>
    <lineage>
        <taxon>Eukaryota</taxon>
        <taxon>Fungi</taxon>
        <taxon>Dikarya</taxon>
        <taxon>Ascomycota</taxon>
        <taxon>Pezizomycotina</taxon>
        <taxon>Pezizomycetes</taxon>
        <taxon>Pezizales</taxon>
        <taxon>Pyronemataceae</taxon>
        <taxon>Pyronema</taxon>
    </lineage>
</organism>
<gene>
    <name evidence="1" type="ORF">PCON_03030</name>
</gene>
<sequence>MSKTQRHMHTADIMTAVRHLRDIRCHRDSGGMCNMLHVLPQPRGVNTVNTVQASNFVLPPHCRR</sequence>
<dbReference type="EMBL" id="HF936394">
    <property type="protein sequence ID" value="CCX34216.1"/>
    <property type="molecule type" value="Genomic_DNA"/>
</dbReference>
<proteinExistence type="predicted"/>
<protein>
    <submittedName>
        <fullName evidence="1">Uncharacterized protein</fullName>
    </submittedName>
</protein>
<dbReference type="Proteomes" id="UP000018144">
    <property type="component" value="Unassembled WGS sequence"/>
</dbReference>
<dbReference type="AlphaFoldDB" id="U4LPW7"/>
<reference evidence="1 2" key="1">
    <citation type="journal article" date="2013" name="PLoS Genet.">
        <title>The genome and development-dependent transcriptomes of Pyronema confluens: a window into fungal evolution.</title>
        <authorList>
            <person name="Traeger S."/>
            <person name="Altegoer F."/>
            <person name="Freitag M."/>
            <person name="Gabaldon T."/>
            <person name="Kempken F."/>
            <person name="Kumar A."/>
            <person name="Marcet-Houben M."/>
            <person name="Poggeler S."/>
            <person name="Stajich J.E."/>
            <person name="Nowrousian M."/>
        </authorList>
    </citation>
    <scope>NUCLEOTIDE SEQUENCE [LARGE SCALE GENOMIC DNA]</scope>
    <source>
        <strain evidence="2">CBS 100304</strain>
        <tissue evidence="1">Vegetative mycelium</tissue>
    </source>
</reference>
<accession>U4LPW7</accession>
<evidence type="ECO:0000313" key="1">
    <source>
        <dbReference type="EMBL" id="CCX34216.1"/>
    </source>
</evidence>
<name>U4LPW7_PYROM</name>